<evidence type="ECO:0000256" key="1">
    <source>
        <dbReference type="SAM" id="MobiDB-lite"/>
    </source>
</evidence>
<evidence type="ECO:0000313" key="3">
    <source>
        <dbReference type="Proteomes" id="UP000784294"/>
    </source>
</evidence>
<gene>
    <name evidence="2" type="ORF">PXEA_LOCUS25721</name>
</gene>
<dbReference type="AlphaFoldDB" id="A0A448XAP7"/>
<sequence length="95" mass="10473">MPAQAHLHSAPLSSSRRCNSHSTHGLGTFRRIGCFSWPRCLGHAALSQHDANKQPSQDIHKHTDKHMHSPIARGGLTMSAGWIGLRDRMNNSGEQ</sequence>
<organism evidence="2 3">
    <name type="scientific">Protopolystoma xenopodis</name>
    <dbReference type="NCBI Taxonomy" id="117903"/>
    <lineage>
        <taxon>Eukaryota</taxon>
        <taxon>Metazoa</taxon>
        <taxon>Spiralia</taxon>
        <taxon>Lophotrochozoa</taxon>
        <taxon>Platyhelminthes</taxon>
        <taxon>Monogenea</taxon>
        <taxon>Polyopisthocotylea</taxon>
        <taxon>Polystomatidea</taxon>
        <taxon>Polystomatidae</taxon>
        <taxon>Protopolystoma</taxon>
    </lineage>
</organism>
<proteinExistence type="predicted"/>
<reference evidence="2" key="1">
    <citation type="submission" date="2018-11" db="EMBL/GenBank/DDBJ databases">
        <authorList>
            <consortium name="Pathogen Informatics"/>
        </authorList>
    </citation>
    <scope>NUCLEOTIDE SEQUENCE</scope>
</reference>
<comment type="caution">
    <text evidence="2">The sequence shown here is derived from an EMBL/GenBank/DDBJ whole genome shotgun (WGS) entry which is preliminary data.</text>
</comment>
<feature type="region of interest" description="Disordered" evidence="1">
    <location>
        <begin position="48"/>
        <end position="73"/>
    </location>
</feature>
<keyword evidence="3" id="KW-1185">Reference proteome</keyword>
<feature type="region of interest" description="Disordered" evidence="1">
    <location>
        <begin position="1"/>
        <end position="22"/>
    </location>
</feature>
<protein>
    <submittedName>
        <fullName evidence="2">Uncharacterized protein</fullName>
    </submittedName>
</protein>
<evidence type="ECO:0000313" key="2">
    <source>
        <dbReference type="EMBL" id="VEL32281.1"/>
    </source>
</evidence>
<dbReference type="Proteomes" id="UP000784294">
    <property type="component" value="Unassembled WGS sequence"/>
</dbReference>
<feature type="compositionally biased region" description="Polar residues" evidence="1">
    <location>
        <begin position="11"/>
        <end position="22"/>
    </location>
</feature>
<name>A0A448XAP7_9PLAT</name>
<dbReference type="EMBL" id="CAAALY010132477">
    <property type="protein sequence ID" value="VEL32281.1"/>
    <property type="molecule type" value="Genomic_DNA"/>
</dbReference>
<accession>A0A448XAP7</accession>